<dbReference type="PaxDb" id="246200-SPO0280"/>
<gene>
    <name evidence="1" type="ordered locus">SPO0280</name>
</gene>
<organism evidence="1 2">
    <name type="scientific">Ruegeria pomeroyi (strain ATCC 700808 / DSM 15171 / DSS-3)</name>
    <name type="common">Silicibacter pomeroyi</name>
    <dbReference type="NCBI Taxonomy" id="246200"/>
    <lineage>
        <taxon>Bacteria</taxon>
        <taxon>Pseudomonadati</taxon>
        <taxon>Pseudomonadota</taxon>
        <taxon>Alphaproteobacteria</taxon>
        <taxon>Rhodobacterales</taxon>
        <taxon>Roseobacteraceae</taxon>
        <taxon>Ruegeria</taxon>
    </lineage>
</organism>
<evidence type="ECO:0000313" key="2">
    <source>
        <dbReference type="Proteomes" id="UP000001023"/>
    </source>
</evidence>
<dbReference type="KEGG" id="sil:SPO0280"/>
<dbReference type="STRING" id="246200.SPO0280"/>
<dbReference type="AlphaFoldDB" id="Q5LX65"/>
<protein>
    <submittedName>
        <fullName evidence="1">Transposase, truncation</fullName>
    </submittedName>
</protein>
<keyword evidence="2" id="KW-1185">Reference proteome</keyword>
<reference evidence="1 2" key="2">
    <citation type="journal article" date="2014" name="Stand. Genomic Sci.">
        <title>An updated genome annotation for the model marine bacterium Ruegeria pomeroyi DSS-3.</title>
        <authorList>
            <person name="Rivers A.R."/>
            <person name="Smith C.B."/>
            <person name="Moran M.A."/>
        </authorList>
    </citation>
    <scope>GENOME REANNOTATION</scope>
    <source>
        <strain evidence="2">ATCC 700808 / DSM 15171 / DSS-3</strain>
    </source>
</reference>
<dbReference type="Proteomes" id="UP000001023">
    <property type="component" value="Chromosome"/>
</dbReference>
<accession>Q5LX65</accession>
<reference evidence="1 2" key="1">
    <citation type="journal article" date="2004" name="Nature">
        <title>Genome sequence of Silicibacter pomeroyi reveals adaptations to the marine environment.</title>
        <authorList>
            <person name="Moran M.A."/>
            <person name="Buchan A."/>
            <person name="Gonzalez J.M."/>
            <person name="Heidelberg J.F."/>
            <person name="Whitman W.B."/>
            <person name="Kiene R.P."/>
            <person name="Henriksen J.R."/>
            <person name="King G.M."/>
            <person name="Belas R."/>
            <person name="Fuqua C."/>
            <person name="Brinkac L."/>
            <person name="Lewis M."/>
            <person name="Johri S."/>
            <person name="Weaver B."/>
            <person name="Pai G."/>
            <person name="Eisen J.A."/>
            <person name="Rahe E."/>
            <person name="Sheldon W.M."/>
            <person name="Ye W."/>
            <person name="Miller T.R."/>
            <person name="Carlton J."/>
            <person name="Rasko D.A."/>
            <person name="Paulsen I.T."/>
            <person name="Ren Q."/>
            <person name="Daugherty S.C."/>
            <person name="Deboy R.T."/>
            <person name="Dodson R.J."/>
            <person name="Durkin A.S."/>
            <person name="Madupu R."/>
            <person name="Nelson W.C."/>
            <person name="Sullivan S.A."/>
            <person name="Rosovitz M.J."/>
            <person name="Haft D.H."/>
            <person name="Selengut J."/>
            <person name="Ward N."/>
        </authorList>
    </citation>
    <scope>NUCLEOTIDE SEQUENCE [LARGE SCALE GENOMIC DNA]</scope>
    <source>
        <strain evidence="2">ATCC 700808 / DSM 15171 / DSS-3</strain>
    </source>
</reference>
<name>Q5LX65_RUEPO</name>
<sequence length="55" mass="6401">MRLPQMHRWAAIEIMFSGLKEWRPAATRYDRCPKVFLSASVPAATVLYRPRVLVL</sequence>
<dbReference type="HOGENOM" id="CLU_3029669_0_0_5"/>
<proteinExistence type="predicted"/>
<dbReference type="EMBL" id="CP000031">
    <property type="protein sequence ID" value="AAV97111.1"/>
    <property type="molecule type" value="Genomic_DNA"/>
</dbReference>
<evidence type="ECO:0000313" key="1">
    <source>
        <dbReference type="EMBL" id="AAV97111.1"/>
    </source>
</evidence>